<evidence type="ECO:0000313" key="5">
    <source>
        <dbReference type="Proteomes" id="UP001596023"/>
    </source>
</evidence>
<gene>
    <name evidence="4" type="ORF">ACFO6W_25395</name>
</gene>
<name>A0ABV9L3C6_9BACT</name>
<dbReference type="InterPro" id="IPR000917">
    <property type="entry name" value="Sulfatase_N"/>
</dbReference>
<accession>A0ABV9L3C6</accession>
<dbReference type="SUPFAM" id="SSF53649">
    <property type="entry name" value="Alkaline phosphatase-like"/>
    <property type="match status" value="1"/>
</dbReference>
<proteinExistence type="inferred from homology"/>
<dbReference type="PANTHER" id="PTHR43751:SF1">
    <property type="entry name" value="SULFATASE ATSG-RELATED"/>
    <property type="match status" value="1"/>
</dbReference>
<keyword evidence="5" id="KW-1185">Reference proteome</keyword>
<dbReference type="EMBL" id="JBHSGN010000169">
    <property type="protein sequence ID" value="MFC4677020.1"/>
    <property type="molecule type" value="Genomic_DNA"/>
</dbReference>
<comment type="caution">
    <text evidence="4">The sequence shown here is derived from an EMBL/GenBank/DDBJ whole genome shotgun (WGS) entry which is preliminary data.</text>
</comment>
<evidence type="ECO:0000259" key="3">
    <source>
        <dbReference type="Pfam" id="PF00884"/>
    </source>
</evidence>
<dbReference type="Proteomes" id="UP001596023">
    <property type="component" value="Unassembled WGS sequence"/>
</dbReference>
<evidence type="ECO:0000256" key="2">
    <source>
        <dbReference type="ARBA" id="ARBA00022801"/>
    </source>
</evidence>
<dbReference type="CDD" id="cd16027">
    <property type="entry name" value="SGSH"/>
    <property type="match status" value="1"/>
</dbReference>
<evidence type="ECO:0000256" key="1">
    <source>
        <dbReference type="ARBA" id="ARBA00008779"/>
    </source>
</evidence>
<feature type="domain" description="Sulfatase N-terminal" evidence="3">
    <location>
        <begin position="26"/>
        <end position="295"/>
    </location>
</feature>
<dbReference type="InterPro" id="IPR024607">
    <property type="entry name" value="Sulfatase_CS"/>
</dbReference>
<organism evidence="4 5">
    <name type="scientific">Dysgonomonas termitidis</name>
    <dbReference type="NCBI Taxonomy" id="1516126"/>
    <lineage>
        <taxon>Bacteria</taxon>
        <taxon>Pseudomonadati</taxon>
        <taxon>Bacteroidota</taxon>
        <taxon>Bacteroidia</taxon>
        <taxon>Bacteroidales</taxon>
        <taxon>Dysgonomonadaceae</taxon>
        <taxon>Dysgonomonas</taxon>
    </lineage>
</organism>
<sequence>MNNKNLLLWIAAGLPCITSIAQNSRPNIVLVIADDCRRGDLGCYGSADAVTPNIDRIASEGLKFNNFFQATAMSSPTRHCLLTGLYPVKSGAYPNHTFIEEGIKTLPYYLKNAGYRVAIQGKRHIAPLEAFPFEFLSPGGDNVNIEKIERFMADVSEKKEPFFLYIASHDPHSPWTRGDRSLFDAEKLALPPSLVDTKETREKYVSYLAEINQLDSDVGKIDELIKKYNLDNNTIFIFTSEQGYSFPFAKWTCYDAGLQTGFIIRWQGVTSPGTETDAMCEYVDVTPTLLDIAGAAVPEGLDGRSFQPVIRGNADRFKEYVFALQTTRGIISGSPYYGIRSVRNDRFSYIVNLTPEEPFRCVSTKNNDLVWASWKREADTNNHAKQQVYNYQYRPQEELYDIINDPYQMNNLIGDGKYTRDVEILRKELHKWMESQGDLGQATEMDALKHKYKEKNEEE</sequence>
<dbReference type="Pfam" id="PF00884">
    <property type="entry name" value="Sulfatase"/>
    <property type="match status" value="1"/>
</dbReference>
<dbReference type="InterPro" id="IPR052701">
    <property type="entry name" value="GAG_Ulvan_Degrading_Sulfatases"/>
</dbReference>
<reference evidence="5" key="1">
    <citation type="journal article" date="2019" name="Int. J. Syst. Evol. Microbiol.">
        <title>The Global Catalogue of Microorganisms (GCM) 10K type strain sequencing project: providing services to taxonomists for standard genome sequencing and annotation.</title>
        <authorList>
            <consortium name="The Broad Institute Genomics Platform"/>
            <consortium name="The Broad Institute Genome Sequencing Center for Infectious Disease"/>
            <person name="Wu L."/>
            <person name="Ma J."/>
        </authorList>
    </citation>
    <scope>NUCLEOTIDE SEQUENCE [LARGE SCALE GENOMIC DNA]</scope>
    <source>
        <strain evidence="5">CCUG 66188</strain>
    </source>
</reference>
<dbReference type="PANTHER" id="PTHR43751">
    <property type="entry name" value="SULFATASE"/>
    <property type="match status" value="1"/>
</dbReference>
<dbReference type="PROSITE" id="PS00523">
    <property type="entry name" value="SULFATASE_1"/>
    <property type="match status" value="1"/>
</dbReference>
<dbReference type="Gene3D" id="3.40.720.10">
    <property type="entry name" value="Alkaline Phosphatase, subunit A"/>
    <property type="match status" value="1"/>
</dbReference>
<comment type="similarity">
    <text evidence="1">Belongs to the sulfatase family.</text>
</comment>
<dbReference type="RefSeq" id="WP_380001801.1">
    <property type="nucleotide sequence ID" value="NZ_JBHSGN010000169.1"/>
</dbReference>
<dbReference type="InterPro" id="IPR017850">
    <property type="entry name" value="Alkaline_phosphatase_core_sf"/>
</dbReference>
<protein>
    <submittedName>
        <fullName evidence="4">Sulfatase</fullName>
    </submittedName>
</protein>
<evidence type="ECO:0000313" key="4">
    <source>
        <dbReference type="EMBL" id="MFC4677020.1"/>
    </source>
</evidence>
<keyword evidence="2" id="KW-0378">Hydrolase</keyword>